<evidence type="ECO:0000313" key="3">
    <source>
        <dbReference type="Proteomes" id="UP000265520"/>
    </source>
</evidence>
<feature type="region of interest" description="Disordered" evidence="1">
    <location>
        <begin position="1"/>
        <end position="39"/>
    </location>
</feature>
<feature type="non-terminal residue" evidence="2">
    <location>
        <position position="39"/>
    </location>
</feature>
<accession>A0A392PDF1</accession>
<evidence type="ECO:0000313" key="2">
    <source>
        <dbReference type="EMBL" id="MCI10143.1"/>
    </source>
</evidence>
<dbReference type="AlphaFoldDB" id="A0A392PDF1"/>
<comment type="caution">
    <text evidence="2">The sequence shown here is derived from an EMBL/GenBank/DDBJ whole genome shotgun (WGS) entry which is preliminary data.</text>
</comment>
<evidence type="ECO:0000256" key="1">
    <source>
        <dbReference type="SAM" id="MobiDB-lite"/>
    </source>
</evidence>
<dbReference type="Proteomes" id="UP000265520">
    <property type="component" value="Unassembled WGS sequence"/>
</dbReference>
<organism evidence="2 3">
    <name type="scientific">Trifolium medium</name>
    <dbReference type="NCBI Taxonomy" id="97028"/>
    <lineage>
        <taxon>Eukaryota</taxon>
        <taxon>Viridiplantae</taxon>
        <taxon>Streptophyta</taxon>
        <taxon>Embryophyta</taxon>
        <taxon>Tracheophyta</taxon>
        <taxon>Spermatophyta</taxon>
        <taxon>Magnoliopsida</taxon>
        <taxon>eudicotyledons</taxon>
        <taxon>Gunneridae</taxon>
        <taxon>Pentapetalae</taxon>
        <taxon>rosids</taxon>
        <taxon>fabids</taxon>
        <taxon>Fabales</taxon>
        <taxon>Fabaceae</taxon>
        <taxon>Papilionoideae</taxon>
        <taxon>50 kb inversion clade</taxon>
        <taxon>NPAAA clade</taxon>
        <taxon>Hologalegina</taxon>
        <taxon>IRL clade</taxon>
        <taxon>Trifolieae</taxon>
        <taxon>Trifolium</taxon>
    </lineage>
</organism>
<dbReference type="EMBL" id="LXQA010075165">
    <property type="protein sequence ID" value="MCI10143.1"/>
    <property type="molecule type" value="Genomic_DNA"/>
</dbReference>
<keyword evidence="3" id="KW-1185">Reference proteome</keyword>
<name>A0A392PDF1_9FABA</name>
<reference evidence="2 3" key="1">
    <citation type="journal article" date="2018" name="Front. Plant Sci.">
        <title>Red Clover (Trifolium pratense) and Zigzag Clover (T. medium) - A Picture of Genomic Similarities and Differences.</title>
        <authorList>
            <person name="Dluhosova J."/>
            <person name="Istvanek J."/>
            <person name="Nedelnik J."/>
            <person name="Repkova J."/>
        </authorList>
    </citation>
    <scope>NUCLEOTIDE SEQUENCE [LARGE SCALE GENOMIC DNA]</scope>
    <source>
        <strain evidence="3">cv. 10/8</strain>
        <tissue evidence="2">Leaf</tissue>
    </source>
</reference>
<protein>
    <submittedName>
        <fullName evidence="2">Uncharacterized protein</fullName>
    </submittedName>
</protein>
<proteinExistence type="predicted"/>
<sequence length="39" mass="4087">MVVKQLSTGGGVRDDDGARVEGNVWDDGGAGQTARVVKW</sequence>